<keyword evidence="3" id="KW-1185">Reference proteome</keyword>
<organism evidence="2 3">
    <name type="scientific">Pleurodeles waltl</name>
    <name type="common">Iberian ribbed newt</name>
    <dbReference type="NCBI Taxonomy" id="8319"/>
    <lineage>
        <taxon>Eukaryota</taxon>
        <taxon>Metazoa</taxon>
        <taxon>Chordata</taxon>
        <taxon>Craniata</taxon>
        <taxon>Vertebrata</taxon>
        <taxon>Euteleostomi</taxon>
        <taxon>Amphibia</taxon>
        <taxon>Batrachia</taxon>
        <taxon>Caudata</taxon>
        <taxon>Salamandroidea</taxon>
        <taxon>Salamandridae</taxon>
        <taxon>Pleurodelinae</taxon>
        <taxon>Pleurodeles</taxon>
    </lineage>
</organism>
<dbReference type="EMBL" id="JANPWB010000009">
    <property type="protein sequence ID" value="KAJ1151082.1"/>
    <property type="molecule type" value="Genomic_DNA"/>
</dbReference>
<feature type="compositionally biased region" description="Polar residues" evidence="1">
    <location>
        <begin position="380"/>
        <end position="391"/>
    </location>
</feature>
<feature type="compositionally biased region" description="Polar residues" evidence="1">
    <location>
        <begin position="357"/>
        <end position="373"/>
    </location>
</feature>
<name>A0AAV7RHG4_PLEWA</name>
<dbReference type="AlphaFoldDB" id="A0AAV7RHG4"/>
<feature type="region of interest" description="Disordered" evidence="1">
    <location>
        <begin position="108"/>
        <end position="158"/>
    </location>
</feature>
<proteinExistence type="predicted"/>
<gene>
    <name evidence="2" type="ORF">NDU88_003869</name>
</gene>
<sequence length="608" mass="64621">MLSTRHVKSRQDGGREFLAVGALFTPRLLYGVSVSPAGRIMRAASDGGTPACIRGNYPLSGITRGVSRFNRSSLGDLGNSSHNGCGFLVWTFIIFLAPRGKQRRMARKLHRQPAKTRVAGTSTSGPPAPARISRNSGFINAGSGENAPEGRHPAPGSSAVLGQTHRAKNGAKQIGEKEEVVTIPRMFKILHNSAPIGGSIIIKDSDIGLIRDAAELIVDGDSTGPGRLASADSGGLLQVKTDVGGSRSLDTHKTVSCIAGGSPQASVSCVGGNGLAAASEGETDQLLRAPEFQGNVGLAQEVVTGAGYCEQVAAAACLLPSTDPPTLACTLEVIRDFRQGREDSLVQGEVGENFFSLTDQSQDSDEASTSPSIDSEKCQSKQTETITSQHKQTQRDSKKARVATKQLQVAVSKVAKTCSEIGERIAAIECRADALESDLGAVTKQAAMHETQLSDIQWKVEDFENRQRRNNLLLIGIQEAMSVARCCIASDWLESTPPPFNHWLARMCSMFYLEMGSYACKGRARRRMGEAIWAPFAQWLGQITAADELLQTAQIARGTEDAPPDSEANSSVSSVSATDAQALRCSTSRITVGEHAGTGHIGCSCKRQ</sequence>
<accession>A0AAV7RHG4</accession>
<reference evidence="2" key="1">
    <citation type="journal article" date="2022" name="bioRxiv">
        <title>Sequencing and chromosome-scale assembly of the giantPleurodeles waltlgenome.</title>
        <authorList>
            <person name="Brown T."/>
            <person name="Elewa A."/>
            <person name="Iarovenko S."/>
            <person name="Subramanian E."/>
            <person name="Araus A.J."/>
            <person name="Petzold A."/>
            <person name="Susuki M."/>
            <person name="Suzuki K.-i.T."/>
            <person name="Hayashi T."/>
            <person name="Toyoda A."/>
            <person name="Oliveira C."/>
            <person name="Osipova E."/>
            <person name="Leigh N.D."/>
            <person name="Simon A."/>
            <person name="Yun M.H."/>
        </authorList>
    </citation>
    <scope>NUCLEOTIDE SEQUENCE</scope>
    <source>
        <strain evidence="2">20211129_DDA</strain>
        <tissue evidence="2">Liver</tissue>
    </source>
</reference>
<evidence type="ECO:0000256" key="1">
    <source>
        <dbReference type="SAM" id="MobiDB-lite"/>
    </source>
</evidence>
<evidence type="ECO:0000313" key="2">
    <source>
        <dbReference type="EMBL" id="KAJ1151082.1"/>
    </source>
</evidence>
<dbReference type="Proteomes" id="UP001066276">
    <property type="component" value="Chromosome 5"/>
</dbReference>
<protein>
    <submittedName>
        <fullName evidence="2">Uncharacterized protein</fullName>
    </submittedName>
</protein>
<feature type="region of interest" description="Disordered" evidence="1">
    <location>
        <begin position="357"/>
        <end position="400"/>
    </location>
</feature>
<comment type="caution">
    <text evidence="2">The sequence shown here is derived from an EMBL/GenBank/DDBJ whole genome shotgun (WGS) entry which is preliminary data.</text>
</comment>
<evidence type="ECO:0000313" key="3">
    <source>
        <dbReference type="Proteomes" id="UP001066276"/>
    </source>
</evidence>